<evidence type="ECO:0000256" key="9">
    <source>
        <dbReference type="PROSITE-ProRule" id="PRU01360"/>
    </source>
</evidence>
<evidence type="ECO:0000259" key="13">
    <source>
        <dbReference type="Pfam" id="PF00593"/>
    </source>
</evidence>
<evidence type="ECO:0000256" key="12">
    <source>
        <dbReference type="SAM" id="SignalP"/>
    </source>
</evidence>
<dbReference type="Gene3D" id="2.40.170.20">
    <property type="entry name" value="TonB-dependent receptor, beta-barrel domain"/>
    <property type="match status" value="1"/>
</dbReference>
<keyword evidence="4 9" id="KW-0812">Transmembrane</keyword>
<dbReference type="PANTHER" id="PTHR47234">
    <property type="match status" value="1"/>
</dbReference>
<dbReference type="SUPFAM" id="SSF56935">
    <property type="entry name" value="Porins"/>
    <property type="match status" value="1"/>
</dbReference>
<keyword evidence="3 9" id="KW-1134">Transmembrane beta strand</keyword>
<dbReference type="Proteomes" id="UP001321520">
    <property type="component" value="Chromosome"/>
</dbReference>
<dbReference type="InterPro" id="IPR036942">
    <property type="entry name" value="Beta-barrel_TonB_sf"/>
</dbReference>
<name>A0ABY9EAR9_9GAMM</name>
<dbReference type="InterPro" id="IPR039426">
    <property type="entry name" value="TonB-dep_rcpt-like"/>
</dbReference>
<keyword evidence="8 9" id="KW-0998">Cell outer membrane</keyword>
<protein>
    <submittedName>
        <fullName evidence="15">TonB-dependent receptor</fullName>
    </submittedName>
</protein>
<keyword evidence="6 11" id="KW-0798">TonB box</keyword>
<evidence type="ECO:0000256" key="1">
    <source>
        <dbReference type="ARBA" id="ARBA00004571"/>
    </source>
</evidence>
<accession>A0ABY9EAR9</accession>
<evidence type="ECO:0000256" key="7">
    <source>
        <dbReference type="ARBA" id="ARBA00023136"/>
    </source>
</evidence>
<keyword evidence="15" id="KW-0675">Receptor</keyword>
<feature type="signal peptide" evidence="12">
    <location>
        <begin position="1"/>
        <end position="30"/>
    </location>
</feature>
<dbReference type="InterPro" id="IPR012910">
    <property type="entry name" value="Plug_dom"/>
</dbReference>
<dbReference type="Gene3D" id="2.170.130.10">
    <property type="entry name" value="TonB-dependent receptor, plug domain"/>
    <property type="match status" value="1"/>
</dbReference>
<comment type="similarity">
    <text evidence="9 11">Belongs to the TonB-dependent receptor family.</text>
</comment>
<feature type="chain" id="PRO_5045937563" evidence="12">
    <location>
        <begin position="31"/>
        <end position="1018"/>
    </location>
</feature>
<dbReference type="InterPro" id="IPR010917">
    <property type="entry name" value="TonB_rcpt_CS"/>
</dbReference>
<evidence type="ECO:0000313" key="15">
    <source>
        <dbReference type="EMBL" id="WKD49006.1"/>
    </source>
</evidence>
<organism evidence="15 16">
    <name type="scientific">Microbulbifer spongiae</name>
    <dbReference type="NCBI Taxonomy" id="2944933"/>
    <lineage>
        <taxon>Bacteria</taxon>
        <taxon>Pseudomonadati</taxon>
        <taxon>Pseudomonadota</taxon>
        <taxon>Gammaproteobacteria</taxon>
        <taxon>Cellvibrionales</taxon>
        <taxon>Microbulbiferaceae</taxon>
        <taxon>Microbulbifer</taxon>
    </lineage>
</organism>
<dbReference type="EMBL" id="CP098023">
    <property type="protein sequence ID" value="WKD49006.1"/>
    <property type="molecule type" value="Genomic_DNA"/>
</dbReference>
<evidence type="ECO:0000256" key="6">
    <source>
        <dbReference type="ARBA" id="ARBA00023077"/>
    </source>
</evidence>
<evidence type="ECO:0000259" key="14">
    <source>
        <dbReference type="Pfam" id="PF07715"/>
    </source>
</evidence>
<keyword evidence="5 12" id="KW-0732">Signal</keyword>
<dbReference type="InterPro" id="IPR037066">
    <property type="entry name" value="Plug_dom_sf"/>
</dbReference>
<evidence type="ECO:0000256" key="3">
    <source>
        <dbReference type="ARBA" id="ARBA00022452"/>
    </source>
</evidence>
<keyword evidence="16" id="KW-1185">Reference proteome</keyword>
<dbReference type="PROSITE" id="PS52016">
    <property type="entry name" value="TONB_DEPENDENT_REC_3"/>
    <property type="match status" value="1"/>
</dbReference>
<gene>
    <name evidence="15" type="ORF">M8T91_14045</name>
</gene>
<feature type="domain" description="TonB-dependent receptor plug" evidence="14">
    <location>
        <begin position="56"/>
        <end position="165"/>
    </location>
</feature>
<keyword evidence="7 9" id="KW-0472">Membrane</keyword>
<feature type="short sequence motif" description="TonB C-terminal box" evidence="10">
    <location>
        <begin position="1001"/>
        <end position="1018"/>
    </location>
</feature>
<evidence type="ECO:0000256" key="11">
    <source>
        <dbReference type="RuleBase" id="RU003357"/>
    </source>
</evidence>
<evidence type="ECO:0000256" key="2">
    <source>
        <dbReference type="ARBA" id="ARBA00022448"/>
    </source>
</evidence>
<dbReference type="InterPro" id="IPR000531">
    <property type="entry name" value="Beta-barrel_TonB"/>
</dbReference>
<dbReference type="PROSITE" id="PS01156">
    <property type="entry name" value="TONB_DEPENDENT_REC_2"/>
    <property type="match status" value="1"/>
</dbReference>
<proteinExistence type="inferred from homology"/>
<keyword evidence="2 9" id="KW-0813">Transport</keyword>
<evidence type="ECO:0000256" key="10">
    <source>
        <dbReference type="PROSITE-ProRule" id="PRU10144"/>
    </source>
</evidence>
<sequence>MKKNLLSVAVKGALGFTAAAIMVPAAPVFAQEDAEIVEEVVVTGSRIERANDVSVSPITSVNAEDFKTTGVVRVEDLINDLPQVAATQTAGQANGSTGTATVSLRGLEAERTLVLIDGRRMPPGSPLADGYGADLNQIPGALVERVEVLTGGSSATYGSDAIAGVVNFIMRDDFEGVRFETQTSVYQHNNDNSKMQDLVESSGFDVADGSVTDGEINDFSLIMGANLDDGRGNVTAYANYRKIDAVLQADRDYSGCALRGSPDSFTCGGSGTMFPARITDFGTNTGLNPAGDEIESFDYVVDGDGLAPRDGRLYNFGPLNYFQRPDERWTMGAFAHYDINDNVTAYTQLMYADDRTVAQIAPSGAFFVTSDLNCGNPLLSEEQFQAICGVYGLTKNDNVSDLIVTKVDEDGNPIIDQSTGMPITTNGAVYIGRRNVEGGPRQDDLRHTSFRSVFGLRGDINETWSYDVFAQYAEVSLEQTYLNDFSTTKLQRALNVVIDDRVDGNGDPLADTFGNPVCQSVVDGSDPSCVPYNIFQEGGVTQEAIDYLILPLFARGTTEQEIYSGYVTGDLGDYGVQFPTADDGIAVVMGLESRRETLTFTPDNGFLTGDGAGQGGPTLGVEGSLSVKEVFTEANIPLIDGKPGIEHLGLELAYRYSDYSTDISTDTYKFGMDWSPISDLKLRASFQSAVRHANLRELYRPRSIQLFDMSIDPCGSRVDSEDGSVIPPSATLAQCENTGITAATYGGDIDSPAGQYNYIGGGTTDLQPEESDTVSVGFVYSPGAIDGLTISLDYFNIDVSGAIEGIAPETIVNKCLETGEARFCDAINRGENGNLWVGDAHVFSPDANIGFIETEGFDLNLNYGFEMGQFGSMDLNYIATYLTKWDLQEFQGDDIQDCLGVWNGACEEPTPDFVSTLRATWVTPIDGVNVTGGWRHISAVDDISAKEADFDAIDYFDLSASWAATDNVVIRSGINNVFDEEPPLSSDAGAGIFGNGNTFPGIYDALGRYAFLGLTVDF</sequence>
<dbReference type="Pfam" id="PF07715">
    <property type="entry name" value="Plug"/>
    <property type="match status" value="1"/>
</dbReference>
<evidence type="ECO:0000256" key="8">
    <source>
        <dbReference type="ARBA" id="ARBA00023237"/>
    </source>
</evidence>
<feature type="domain" description="TonB-dependent receptor-like beta-barrel" evidence="13">
    <location>
        <begin position="426"/>
        <end position="977"/>
    </location>
</feature>
<evidence type="ECO:0000256" key="5">
    <source>
        <dbReference type="ARBA" id="ARBA00022729"/>
    </source>
</evidence>
<evidence type="ECO:0000256" key="4">
    <source>
        <dbReference type="ARBA" id="ARBA00022692"/>
    </source>
</evidence>
<dbReference type="Pfam" id="PF00593">
    <property type="entry name" value="TonB_dep_Rec_b-barrel"/>
    <property type="match status" value="1"/>
</dbReference>
<comment type="subcellular location">
    <subcellularLocation>
        <location evidence="1 9">Cell outer membrane</location>
        <topology evidence="1 9">Multi-pass membrane protein</topology>
    </subcellularLocation>
</comment>
<dbReference type="PANTHER" id="PTHR47234:SF2">
    <property type="entry name" value="TONB-DEPENDENT RECEPTOR"/>
    <property type="match status" value="1"/>
</dbReference>
<evidence type="ECO:0000313" key="16">
    <source>
        <dbReference type="Proteomes" id="UP001321520"/>
    </source>
</evidence>
<dbReference type="RefSeq" id="WP_301414792.1">
    <property type="nucleotide sequence ID" value="NZ_CP098023.1"/>
</dbReference>
<reference evidence="15 16" key="1">
    <citation type="submission" date="2022-05" db="EMBL/GenBank/DDBJ databases">
        <title>Microbulbifer sp. nov., isolated from sponge.</title>
        <authorList>
            <person name="Gao L."/>
        </authorList>
    </citation>
    <scope>NUCLEOTIDE SEQUENCE [LARGE SCALE GENOMIC DNA]</scope>
    <source>
        <strain evidence="15 16">MI-G</strain>
    </source>
</reference>